<evidence type="ECO:0000259" key="2">
    <source>
        <dbReference type="Pfam" id="PF02481"/>
    </source>
</evidence>
<dbReference type="Gene3D" id="3.40.50.450">
    <property type="match status" value="1"/>
</dbReference>
<organism evidence="3">
    <name type="scientific">freshwater metagenome</name>
    <dbReference type="NCBI Taxonomy" id="449393"/>
    <lineage>
        <taxon>unclassified sequences</taxon>
        <taxon>metagenomes</taxon>
        <taxon>ecological metagenomes</taxon>
    </lineage>
</organism>
<reference evidence="3" key="1">
    <citation type="submission" date="2020-05" db="EMBL/GenBank/DDBJ databases">
        <authorList>
            <person name="Chiriac C."/>
            <person name="Salcher M."/>
            <person name="Ghai R."/>
            <person name="Kavagutti S V."/>
        </authorList>
    </citation>
    <scope>NUCLEOTIDE SEQUENCE</scope>
</reference>
<dbReference type="AlphaFoldDB" id="A0A6J5ZL22"/>
<protein>
    <submittedName>
        <fullName evidence="3">Unannotated protein</fullName>
    </submittedName>
</protein>
<dbReference type="EMBL" id="CAESAN010000044">
    <property type="protein sequence ID" value="CAB4342148.1"/>
    <property type="molecule type" value="Genomic_DNA"/>
</dbReference>
<gene>
    <name evidence="3" type="ORF">UFOPK3547_00673</name>
</gene>
<feature type="domain" description="Smf/DprA SLOG" evidence="2">
    <location>
        <begin position="78"/>
        <end position="291"/>
    </location>
</feature>
<dbReference type="Pfam" id="PF02481">
    <property type="entry name" value="DNA_processg_A"/>
    <property type="match status" value="1"/>
</dbReference>
<dbReference type="SUPFAM" id="SSF102405">
    <property type="entry name" value="MCP/YpsA-like"/>
    <property type="match status" value="1"/>
</dbReference>
<dbReference type="NCBIfam" id="TIGR00732">
    <property type="entry name" value="dprA"/>
    <property type="match status" value="1"/>
</dbReference>
<dbReference type="InterPro" id="IPR057666">
    <property type="entry name" value="DrpA_SLOG"/>
</dbReference>
<dbReference type="PANTHER" id="PTHR43022:SF1">
    <property type="entry name" value="PROTEIN SMF"/>
    <property type="match status" value="1"/>
</dbReference>
<sequence length="370" mass="39655">MSDACDQCTRRSWLVGRLSGHLETIRGDRPAVRCVLALSDEQLVAAVGGRERGRIEAQWKAFNPALERSRWERCGARAICLHSSDYPLRLHELPDPPAVLHFVGTIERFRLLVNGSPLVAIVGSRRASSDGLDLACELGRQLSLCGVTVVSGMALGIDSAVHEGALSTGARTVAVLACGPERPYPARRRQMHGQLREAAVVVSELPPGSSPYRWAFPARNRVIAAITSMTVVVEAAERSGSLITAEIAADLGRTVGAVPGSPSSWHSAGANALLRDGANFVRDARDVLDDLLGAGFADSTSRSQEQDRSRMEEGFSEAQLSVLEAIARGARTAAAVSEQCSTLDDAIVPLTELELAGVLSRRDDGSYRRR</sequence>
<dbReference type="InterPro" id="IPR003488">
    <property type="entry name" value="DprA"/>
</dbReference>
<proteinExistence type="inferred from homology"/>
<comment type="similarity">
    <text evidence="1">Belongs to the DprA/Smf family.</text>
</comment>
<dbReference type="PANTHER" id="PTHR43022">
    <property type="entry name" value="PROTEIN SMF"/>
    <property type="match status" value="1"/>
</dbReference>
<accession>A0A6J5ZL22</accession>
<evidence type="ECO:0000313" key="3">
    <source>
        <dbReference type="EMBL" id="CAB4342148.1"/>
    </source>
</evidence>
<dbReference type="GO" id="GO:0009294">
    <property type="term" value="P:DNA-mediated transformation"/>
    <property type="evidence" value="ECO:0007669"/>
    <property type="project" value="InterPro"/>
</dbReference>
<evidence type="ECO:0000256" key="1">
    <source>
        <dbReference type="ARBA" id="ARBA00006525"/>
    </source>
</evidence>
<name>A0A6J5ZL22_9ZZZZ</name>